<feature type="domain" description="Solute-binding protein family 3/N-terminal" evidence="3">
    <location>
        <begin position="37"/>
        <end position="259"/>
    </location>
</feature>
<name>A0A556AMW4_9BURK</name>
<dbReference type="AlphaFoldDB" id="A0A556AMW4"/>
<protein>
    <submittedName>
        <fullName evidence="4">Transporter substrate-binding domain-containing protein</fullName>
    </submittedName>
</protein>
<dbReference type="Gene3D" id="3.40.190.10">
    <property type="entry name" value="Periplasmic binding protein-like II"/>
    <property type="match status" value="2"/>
</dbReference>
<dbReference type="EMBL" id="VLTJ01000025">
    <property type="protein sequence ID" value="TSH94232.1"/>
    <property type="molecule type" value="Genomic_DNA"/>
</dbReference>
<reference evidence="4 5" key="1">
    <citation type="submission" date="2019-07" db="EMBL/GenBank/DDBJ databases">
        <title>Qingshengfaniella alkalisoli gen. nov., sp. nov., isolated from saline soil.</title>
        <authorList>
            <person name="Xu L."/>
            <person name="Huang X.-X."/>
            <person name="Sun J.-Q."/>
        </authorList>
    </citation>
    <scope>NUCLEOTIDE SEQUENCE [LARGE SCALE GENOMIC DNA]</scope>
    <source>
        <strain evidence="4 5">DSM 27279</strain>
    </source>
</reference>
<dbReference type="Pfam" id="PF00497">
    <property type="entry name" value="SBP_bac_3"/>
    <property type="match status" value="1"/>
</dbReference>
<evidence type="ECO:0000313" key="4">
    <source>
        <dbReference type="EMBL" id="TSH94232.1"/>
    </source>
</evidence>
<keyword evidence="5" id="KW-1185">Reference proteome</keyword>
<dbReference type="OrthoDB" id="8994218at2"/>
<sequence>MQRCLAALGLATALAAAPLAAHAQAPSTMEQIKQSGVMRIGVAPGDPYYFKDPATGQWTGLGVLIAEEVAKDLGVKVQTVETTWGNAVAGLQAGQMDVMFILDATEERKKAADFTDEPLFWYAQGVLVRDGLSVKTWDDLDQSGTRVGVGLGTAPDRDLTKRLQNATIERFGNNDEAVAALFARRVDAIGFYTPVLAVAYSRIKKGEIVIPSPVVALSTSAGMRKQEDQAFKEYLDGEFRKLYESGRVQELYAQYLKGKGVEASSTPSLIKEQWAQ</sequence>
<proteinExistence type="predicted"/>
<dbReference type="PANTHER" id="PTHR35936:SF17">
    <property type="entry name" value="ARGININE-BINDING EXTRACELLULAR PROTEIN ARTP"/>
    <property type="match status" value="1"/>
</dbReference>
<dbReference type="Proteomes" id="UP000318405">
    <property type="component" value="Unassembled WGS sequence"/>
</dbReference>
<evidence type="ECO:0000256" key="2">
    <source>
        <dbReference type="SAM" id="SignalP"/>
    </source>
</evidence>
<accession>A0A556AMW4</accession>
<dbReference type="SMART" id="SM00062">
    <property type="entry name" value="PBPb"/>
    <property type="match status" value="1"/>
</dbReference>
<dbReference type="PANTHER" id="PTHR35936">
    <property type="entry name" value="MEMBRANE-BOUND LYTIC MUREIN TRANSGLYCOSYLASE F"/>
    <property type="match status" value="1"/>
</dbReference>
<evidence type="ECO:0000259" key="3">
    <source>
        <dbReference type="SMART" id="SM00062"/>
    </source>
</evidence>
<gene>
    <name evidence="4" type="ORF">FOZ76_12745</name>
</gene>
<evidence type="ECO:0000313" key="5">
    <source>
        <dbReference type="Proteomes" id="UP000318405"/>
    </source>
</evidence>
<organism evidence="4 5">
    <name type="scientific">Verticiella sediminum</name>
    <dbReference type="NCBI Taxonomy" id="1247510"/>
    <lineage>
        <taxon>Bacteria</taxon>
        <taxon>Pseudomonadati</taxon>
        <taxon>Pseudomonadota</taxon>
        <taxon>Betaproteobacteria</taxon>
        <taxon>Burkholderiales</taxon>
        <taxon>Alcaligenaceae</taxon>
        <taxon>Verticiella</taxon>
    </lineage>
</organism>
<feature type="signal peptide" evidence="2">
    <location>
        <begin position="1"/>
        <end position="23"/>
    </location>
</feature>
<keyword evidence="1 2" id="KW-0732">Signal</keyword>
<feature type="chain" id="PRO_5022006130" evidence="2">
    <location>
        <begin position="24"/>
        <end position="276"/>
    </location>
</feature>
<dbReference type="InterPro" id="IPR001638">
    <property type="entry name" value="Solute-binding_3/MltF_N"/>
</dbReference>
<comment type="caution">
    <text evidence="4">The sequence shown here is derived from an EMBL/GenBank/DDBJ whole genome shotgun (WGS) entry which is preliminary data.</text>
</comment>
<evidence type="ECO:0000256" key="1">
    <source>
        <dbReference type="ARBA" id="ARBA00022729"/>
    </source>
</evidence>
<dbReference type="SUPFAM" id="SSF53850">
    <property type="entry name" value="Periplasmic binding protein-like II"/>
    <property type="match status" value="1"/>
</dbReference>